<feature type="compositionally biased region" description="Gly residues" evidence="1">
    <location>
        <begin position="66"/>
        <end position="79"/>
    </location>
</feature>
<reference evidence="3 4" key="1">
    <citation type="journal article" date="2021" name="Nat. Commun.">
        <title>Genetic determinants of endophytism in the Arabidopsis root mycobiome.</title>
        <authorList>
            <person name="Mesny F."/>
            <person name="Miyauchi S."/>
            <person name="Thiergart T."/>
            <person name="Pickel B."/>
            <person name="Atanasova L."/>
            <person name="Karlsson M."/>
            <person name="Huettel B."/>
            <person name="Barry K.W."/>
            <person name="Haridas S."/>
            <person name="Chen C."/>
            <person name="Bauer D."/>
            <person name="Andreopoulos W."/>
            <person name="Pangilinan J."/>
            <person name="LaButti K."/>
            <person name="Riley R."/>
            <person name="Lipzen A."/>
            <person name="Clum A."/>
            <person name="Drula E."/>
            <person name="Henrissat B."/>
            <person name="Kohler A."/>
            <person name="Grigoriev I.V."/>
            <person name="Martin F.M."/>
            <person name="Hacquard S."/>
        </authorList>
    </citation>
    <scope>NUCLEOTIDE SEQUENCE [LARGE SCALE GENOMIC DNA]</scope>
    <source>
        <strain evidence="3 4">MPI-SDFR-AT-0080</strain>
    </source>
</reference>
<sequence>MVRLEIAVFAVLAAFTPFVTAECKGPGCPSEVVPVSTSTPSVNPSVVIPEPQARAVTVTAVKPGASNGGGGNRPPGGGAVIPRPPLPPPPPGGGGSNSPLGQNGRNERCDMTLGCYTIPD</sequence>
<comment type="caution">
    <text evidence="3">The sequence shown here is derived from an EMBL/GenBank/DDBJ whole genome shotgun (WGS) entry which is preliminary data.</text>
</comment>
<evidence type="ECO:0000256" key="2">
    <source>
        <dbReference type="SAM" id="SignalP"/>
    </source>
</evidence>
<accession>A0ABQ8GK96</accession>
<dbReference type="Proteomes" id="UP000774617">
    <property type="component" value="Unassembled WGS sequence"/>
</dbReference>
<name>A0ABQ8GK96_9PEZI</name>
<keyword evidence="4" id="KW-1185">Reference proteome</keyword>
<feature type="compositionally biased region" description="Pro residues" evidence="1">
    <location>
        <begin position="82"/>
        <end position="92"/>
    </location>
</feature>
<dbReference type="EMBL" id="JAGTJR010000006">
    <property type="protein sequence ID" value="KAH7058652.1"/>
    <property type="molecule type" value="Genomic_DNA"/>
</dbReference>
<evidence type="ECO:0000313" key="4">
    <source>
        <dbReference type="Proteomes" id="UP000774617"/>
    </source>
</evidence>
<proteinExistence type="predicted"/>
<protein>
    <submittedName>
        <fullName evidence="3">Uncharacterized protein</fullName>
    </submittedName>
</protein>
<keyword evidence="2" id="KW-0732">Signal</keyword>
<organism evidence="3 4">
    <name type="scientific">Macrophomina phaseolina</name>
    <dbReference type="NCBI Taxonomy" id="35725"/>
    <lineage>
        <taxon>Eukaryota</taxon>
        <taxon>Fungi</taxon>
        <taxon>Dikarya</taxon>
        <taxon>Ascomycota</taxon>
        <taxon>Pezizomycotina</taxon>
        <taxon>Dothideomycetes</taxon>
        <taxon>Dothideomycetes incertae sedis</taxon>
        <taxon>Botryosphaeriales</taxon>
        <taxon>Botryosphaeriaceae</taxon>
        <taxon>Macrophomina</taxon>
    </lineage>
</organism>
<feature type="chain" id="PRO_5046771922" evidence="2">
    <location>
        <begin position="22"/>
        <end position="120"/>
    </location>
</feature>
<evidence type="ECO:0000256" key="1">
    <source>
        <dbReference type="SAM" id="MobiDB-lite"/>
    </source>
</evidence>
<evidence type="ECO:0000313" key="3">
    <source>
        <dbReference type="EMBL" id="KAH7058652.1"/>
    </source>
</evidence>
<feature type="region of interest" description="Disordered" evidence="1">
    <location>
        <begin position="61"/>
        <end position="120"/>
    </location>
</feature>
<gene>
    <name evidence="3" type="ORF">B0J12DRAFT_696332</name>
</gene>
<feature type="signal peptide" evidence="2">
    <location>
        <begin position="1"/>
        <end position="21"/>
    </location>
</feature>